<evidence type="ECO:0000256" key="1">
    <source>
        <dbReference type="SAM" id="MobiDB-lite"/>
    </source>
</evidence>
<dbReference type="EMBL" id="JAOAOG010000276">
    <property type="protein sequence ID" value="KAJ6233559.1"/>
    <property type="molecule type" value="Genomic_DNA"/>
</dbReference>
<reference evidence="2" key="1">
    <citation type="submission" date="2022-08" db="EMBL/GenBank/DDBJ databases">
        <title>Novel sulfate-reducing endosymbionts in the free-living metamonad Anaeramoeba.</title>
        <authorList>
            <person name="Jerlstrom-Hultqvist J."/>
            <person name="Cepicka I."/>
            <person name="Gallot-Lavallee L."/>
            <person name="Salas-Leiva D."/>
            <person name="Curtis B.A."/>
            <person name="Zahonova K."/>
            <person name="Pipaliya S."/>
            <person name="Dacks J."/>
            <person name="Roger A.J."/>
        </authorList>
    </citation>
    <scope>NUCLEOTIDE SEQUENCE</scope>
    <source>
        <strain evidence="2">Schooner1</strain>
    </source>
</reference>
<sequence length="120" mass="14683">MSKSISILKQSKKPKKKSISWDESNLKEIEKLQQSVFCSSNNEILNDKNLTEIKEVPVRDFFQKQHTKRFLAKRKEYKEHQKEIRTQRFFVLDEPEQEMKEQITKIKKYYQKNEKMHYLN</sequence>
<feature type="region of interest" description="Disordered" evidence="1">
    <location>
        <begin position="1"/>
        <end position="20"/>
    </location>
</feature>
<accession>A0ABQ8XM83</accession>
<protein>
    <submittedName>
        <fullName evidence="2">Uncharacterized protein</fullName>
    </submittedName>
</protein>
<proteinExistence type="predicted"/>
<dbReference type="Proteomes" id="UP001150062">
    <property type="component" value="Unassembled WGS sequence"/>
</dbReference>
<evidence type="ECO:0000313" key="3">
    <source>
        <dbReference type="Proteomes" id="UP001150062"/>
    </source>
</evidence>
<gene>
    <name evidence="2" type="ORF">M0813_29867</name>
</gene>
<evidence type="ECO:0000313" key="2">
    <source>
        <dbReference type="EMBL" id="KAJ6233559.1"/>
    </source>
</evidence>
<organism evidence="2 3">
    <name type="scientific">Anaeramoeba flamelloides</name>
    <dbReference type="NCBI Taxonomy" id="1746091"/>
    <lineage>
        <taxon>Eukaryota</taxon>
        <taxon>Metamonada</taxon>
        <taxon>Anaeramoebidae</taxon>
        <taxon>Anaeramoeba</taxon>
    </lineage>
</organism>
<comment type="caution">
    <text evidence="2">The sequence shown here is derived from an EMBL/GenBank/DDBJ whole genome shotgun (WGS) entry which is preliminary data.</text>
</comment>
<name>A0ABQ8XM83_9EUKA</name>
<keyword evidence="3" id="KW-1185">Reference proteome</keyword>